<dbReference type="CDD" id="cd07067">
    <property type="entry name" value="HP_PGM_like"/>
    <property type="match status" value="1"/>
</dbReference>
<reference evidence="1 2" key="1">
    <citation type="submission" date="2024-08" db="EMBL/GenBank/DDBJ databases">
        <title>Sulfate-reducing bacteria isolated from formation water of the oil field in Kazakhstan and description of Pseudodesulfovibrio sp.</title>
        <authorList>
            <person name="Bidzhieva S.K."/>
            <person name="Tourova T.P."/>
            <person name="Grouzdev D.S."/>
            <person name="Beletsky A.V."/>
            <person name="Sokolova D.S."/>
            <person name="Samigullina S.R."/>
            <person name="Poltaraus A.B."/>
            <person name="Avtukh A.N."/>
            <person name="Tereshina V.M."/>
            <person name="Zhaparov N.S."/>
            <person name="Mardanov A.V."/>
            <person name="Nazina T.N."/>
        </authorList>
    </citation>
    <scope>NUCLEOTIDE SEQUENCE [LARGE SCALE GENOMIC DNA]</scope>
    <source>
        <strain evidence="1 2">9FUS</strain>
    </source>
</reference>
<organism evidence="1 2">
    <name type="scientific">Pseudodesulfovibrio karagichevae</name>
    <dbReference type="NCBI Taxonomy" id="3239305"/>
    <lineage>
        <taxon>Bacteria</taxon>
        <taxon>Pseudomonadati</taxon>
        <taxon>Thermodesulfobacteriota</taxon>
        <taxon>Desulfovibrionia</taxon>
        <taxon>Desulfovibrionales</taxon>
        <taxon>Desulfovibrionaceae</taxon>
    </lineage>
</organism>
<dbReference type="RefSeq" id="WP_371385754.1">
    <property type="nucleotide sequence ID" value="NZ_JBGLYH010000010.1"/>
</dbReference>
<dbReference type="InterPro" id="IPR013078">
    <property type="entry name" value="His_Pase_superF_clade-1"/>
</dbReference>
<dbReference type="PANTHER" id="PTHR48100:SF62">
    <property type="entry name" value="GLUCOSYL-3-PHOSPHOGLYCERATE PHOSPHATASE"/>
    <property type="match status" value="1"/>
</dbReference>
<dbReference type="InterPro" id="IPR029033">
    <property type="entry name" value="His_PPase_superfam"/>
</dbReference>
<dbReference type="Pfam" id="PF00300">
    <property type="entry name" value="His_Phos_1"/>
    <property type="match status" value="1"/>
</dbReference>
<sequence length="199" mass="21221">MIVLLRHGWTEGGKGRCVGRTALPLSPEGRTQALSLIDDLGGIPFARLCSSPASRAQATVAPLAERLGLGVEILPALDEIDMGAWDGLSFNEIRARFPEEYAARGQRLGNYRAPDGESFADVAERAMAALAELAAGPQPVLVTTHAGVIRSVLCRVTGHPLDGLFRFSPGCGRCTVLRPNGTFELVADDVFARSVRDLL</sequence>
<dbReference type="SMART" id="SM00855">
    <property type="entry name" value="PGAM"/>
    <property type="match status" value="1"/>
</dbReference>
<dbReference type="PANTHER" id="PTHR48100">
    <property type="entry name" value="BROAD-SPECIFICITY PHOSPHATASE YOR283W-RELATED"/>
    <property type="match status" value="1"/>
</dbReference>
<name>A0ABV4K0K0_9BACT</name>
<dbReference type="SUPFAM" id="SSF53254">
    <property type="entry name" value="Phosphoglycerate mutase-like"/>
    <property type="match status" value="1"/>
</dbReference>
<proteinExistence type="predicted"/>
<dbReference type="Gene3D" id="3.40.50.1240">
    <property type="entry name" value="Phosphoglycerate mutase-like"/>
    <property type="match status" value="1"/>
</dbReference>
<dbReference type="InterPro" id="IPR050275">
    <property type="entry name" value="PGM_Phosphatase"/>
</dbReference>
<dbReference type="EMBL" id="JBGLYH010000010">
    <property type="protein sequence ID" value="MEZ7196215.1"/>
    <property type="molecule type" value="Genomic_DNA"/>
</dbReference>
<evidence type="ECO:0000313" key="1">
    <source>
        <dbReference type="EMBL" id="MEZ7196215.1"/>
    </source>
</evidence>
<gene>
    <name evidence="1" type="ORF">AB6M95_05600</name>
</gene>
<keyword evidence="2" id="KW-1185">Reference proteome</keyword>
<evidence type="ECO:0000313" key="2">
    <source>
        <dbReference type="Proteomes" id="UP001568698"/>
    </source>
</evidence>
<protein>
    <submittedName>
        <fullName evidence="1">Histidine phosphatase family protein</fullName>
    </submittedName>
</protein>
<dbReference type="Proteomes" id="UP001568698">
    <property type="component" value="Unassembled WGS sequence"/>
</dbReference>
<accession>A0ABV4K0K0</accession>
<comment type="caution">
    <text evidence="1">The sequence shown here is derived from an EMBL/GenBank/DDBJ whole genome shotgun (WGS) entry which is preliminary data.</text>
</comment>